<dbReference type="AlphaFoldDB" id="A0A7J9PGC7"/>
<dbReference type="GO" id="GO:0005840">
    <property type="term" value="C:ribosome"/>
    <property type="evidence" value="ECO:0007669"/>
    <property type="project" value="UniProtKB-KW"/>
</dbReference>
<sequence length="45" mass="5387">MTDFAVLPEYRKQGLSEYLLYLMEKIMKYTDLGCFTQFHGVYLTE</sequence>
<evidence type="ECO:0000313" key="2">
    <source>
        <dbReference type="Proteomes" id="UP000533207"/>
    </source>
</evidence>
<gene>
    <name evidence="1" type="ORF">HNP90_000609</name>
</gene>
<reference evidence="1 2" key="1">
    <citation type="submission" date="2020-07" db="EMBL/GenBank/DDBJ databases">
        <title>Genomic Encyclopedia of Type Strains, Phase IV (KMG-V): Genome sequencing to study the core and pangenomes of soil and plant-associated prokaryotes.</title>
        <authorList>
            <person name="Whitman W."/>
        </authorList>
    </citation>
    <scope>NUCLEOTIDE SEQUENCE [LARGE SCALE GENOMIC DNA]</scope>
    <source>
        <strain evidence="1 2">C8</strain>
    </source>
</reference>
<accession>A0A7J9PGC7</accession>
<name>A0A7J9PGC7_METMI</name>
<keyword evidence="1" id="KW-0689">Ribosomal protein</keyword>
<evidence type="ECO:0000313" key="1">
    <source>
        <dbReference type="EMBL" id="MBA2861730.1"/>
    </source>
</evidence>
<protein>
    <submittedName>
        <fullName evidence="1">Ribosomal protein S18 acetylase RimI-like enzyme</fullName>
    </submittedName>
</protein>
<proteinExistence type="predicted"/>
<dbReference type="Proteomes" id="UP000533207">
    <property type="component" value="Unassembled WGS sequence"/>
</dbReference>
<dbReference type="SUPFAM" id="SSF55729">
    <property type="entry name" value="Acyl-CoA N-acyltransferases (Nat)"/>
    <property type="match status" value="1"/>
</dbReference>
<organism evidence="1 2">
    <name type="scientific">Methanococcus maripaludis</name>
    <name type="common">Methanococcus deltae</name>
    <dbReference type="NCBI Taxonomy" id="39152"/>
    <lineage>
        <taxon>Archaea</taxon>
        <taxon>Methanobacteriati</taxon>
        <taxon>Methanobacteriota</taxon>
        <taxon>Methanomada group</taxon>
        <taxon>Methanococci</taxon>
        <taxon>Methanococcales</taxon>
        <taxon>Methanococcaceae</taxon>
        <taxon>Methanococcus</taxon>
    </lineage>
</organism>
<keyword evidence="1" id="KW-0687">Ribonucleoprotein</keyword>
<comment type="caution">
    <text evidence="1">The sequence shown here is derived from an EMBL/GenBank/DDBJ whole genome shotgun (WGS) entry which is preliminary data.</text>
</comment>
<dbReference type="EMBL" id="JACDUL010000002">
    <property type="protein sequence ID" value="MBA2861730.1"/>
    <property type="molecule type" value="Genomic_DNA"/>
</dbReference>
<dbReference type="InterPro" id="IPR016181">
    <property type="entry name" value="Acyl_CoA_acyltransferase"/>
</dbReference>